<evidence type="ECO:0000256" key="24">
    <source>
        <dbReference type="ARBA" id="ARBA00034100"/>
    </source>
</evidence>
<comment type="function">
    <text evidence="20">Transmembrane protein that plays important roles in connecting the extracellular matrix to the cytoskeleton. Acts as a cell adhesion receptor in both muscle and non-muscle tissues. Receptor for both DMD and UTRN and, through these interactions, scaffolds axin to the cytoskeleton. Also functions in cell adhesion-mediated signaling and implicated in cell polarity.</text>
</comment>
<reference evidence="30" key="1">
    <citation type="submission" date="2025-08" db="UniProtKB">
        <authorList>
            <consortium name="RefSeq"/>
        </authorList>
    </citation>
    <scope>IDENTIFICATION</scope>
</reference>
<dbReference type="Gene3D" id="2.60.40.10">
    <property type="entry name" value="Immunoglobulins"/>
    <property type="match status" value="1"/>
</dbReference>
<evidence type="ECO:0000256" key="1">
    <source>
        <dbReference type="ARBA" id="ARBA00004135"/>
    </source>
</evidence>
<keyword evidence="7" id="KW-0963">Cytoplasm</keyword>
<evidence type="ECO:0000256" key="27">
    <source>
        <dbReference type="SAM" id="SignalP"/>
    </source>
</evidence>
<organism evidence="29 30">
    <name type="scientific">Aplysia californica</name>
    <name type="common">California sea hare</name>
    <dbReference type="NCBI Taxonomy" id="6500"/>
    <lineage>
        <taxon>Eukaryota</taxon>
        <taxon>Metazoa</taxon>
        <taxon>Spiralia</taxon>
        <taxon>Lophotrochozoa</taxon>
        <taxon>Mollusca</taxon>
        <taxon>Gastropoda</taxon>
        <taxon>Heterobranchia</taxon>
        <taxon>Euthyneura</taxon>
        <taxon>Tectipleura</taxon>
        <taxon>Aplysiida</taxon>
        <taxon>Aplysioidea</taxon>
        <taxon>Aplysiidae</taxon>
        <taxon>Aplysia</taxon>
    </lineage>
</organism>
<evidence type="ECO:0000256" key="3">
    <source>
        <dbReference type="ARBA" id="ARBA00004245"/>
    </source>
</evidence>
<comment type="subcellular location">
    <subcellularLocation>
        <location evidence="1">Cell membrane</location>
        <location evidence="1">Sarcolemma</location>
    </subcellularLocation>
    <subcellularLocation>
        <location evidence="4">Cell membrane</location>
        <topology evidence="4">Single-pass type I membrane protein</topology>
    </subcellularLocation>
    <subcellularLocation>
        <location evidence="3">Cytoplasm</location>
        <location evidence="3">Cytoskeleton</location>
    </subcellularLocation>
    <subcellularLocation>
        <location evidence="5">Nucleus</location>
        <location evidence="5">Nucleoplasm</location>
    </subcellularLocation>
    <subcellularLocation>
        <location evidence="24">Postsynaptic cell membrane</location>
    </subcellularLocation>
    <subcellularLocation>
        <location evidence="2">Secreted</location>
        <location evidence="2">Extracellular space</location>
    </subcellularLocation>
</comment>
<evidence type="ECO:0000256" key="15">
    <source>
        <dbReference type="ARBA" id="ARBA00023180"/>
    </source>
</evidence>
<dbReference type="InterPro" id="IPR030398">
    <property type="entry name" value="SEA_DG_dom"/>
</dbReference>
<evidence type="ECO:0000256" key="9">
    <source>
        <dbReference type="ARBA" id="ARBA00022553"/>
    </source>
</evidence>
<evidence type="ECO:0000256" key="13">
    <source>
        <dbReference type="ARBA" id="ARBA00023018"/>
    </source>
</evidence>
<evidence type="ECO:0000259" key="28">
    <source>
        <dbReference type="PROSITE" id="PS51699"/>
    </source>
</evidence>
<keyword evidence="14" id="KW-1015">Disulfide bond</keyword>
<keyword evidence="29" id="KW-1185">Reference proteome</keyword>
<feature type="region of interest" description="Disordered" evidence="25">
    <location>
        <begin position="603"/>
        <end position="702"/>
    </location>
</feature>
<evidence type="ECO:0000256" key="10">
    <source>
        <dbReference type="ARBA" id="ARBA00022692"/>
    </source>
</evidence>
<evidence type="ECO:0000256" key="16">
    <source>
        <dbReference type="ARBA" id="ARBA00023212"/>
    </source>
</evidence>
<feature type="transmembrane region" description="Helical" evidence="26">
    <location>
        <begin position="705"/>
        <end position="731"/>
    </location>
</feature>
<feature type="compositionally biased region" description="Polar residues" evidence="25">
    <location>
        <begin position="830"/>
        <end position="847"/>
    </location>
</feature>
<evidence type="ECO:0000313" key="30">
    <source>
        <dbReference type="RefSeq" id="XP_005097620.2"/>
    </source>
</evidence>
<dbReference type="SMART" id="SM00736">
    <property type="entry name" value="CADG"/>
    <property type="match status" value="1"/>
</dbReference>
<keyword evidence="26" id="KW-0472">Membrane</keyword>
<dbReference type="RefSeq" id="XP_005097620.2">
    <property type="nucleotide sequence ID" value="XM_005097563.2"/>
</dbReference>
<evidence type="ECO:0000256" key="25">
    <source>
        <dbReference type="SAM" id="MobiDB-lite"/>
    </source>
</evidence>
<dbReference type="SUPFAM" id="SSF111006">
    <property type="entry name" value="Dystroglycan, domain 2"/>
    <property type="match status" value="1"/>
</dbReference>
<evidence type="ECO:0000256" key="6">
    <source>
        <dbReference type="ARBA" id="ARBA00022475"/>
    </source>
</evidence>
<evidence type="ECO:0000256" key="2">
    <source>
        <dbReference type="ARBA" id="ARBA00004239"/>
    </source>
</evidence>
<comment type="function">
    <text evidence="19">The dystroglycan complex is involved in a number of processes including laminin and basement membrane assembly, sarcolemmal stability, cell survival, peripheral nerve myelination, nodal structure, cell migration, and epithelial polarization.</text>
</comment>
<evidence type="ECO:0000256" key="26">
    <source>
        <dbReference type="SAM" id="Phobius"/>
    </source>
</evidence>
<gene>
    <name evidence="30" type="primary">LOC101854791</name>
</gene>
<feature type="signal peptide" evidence="27">
    <location>
        <begin position="1"/>
        <end position="23"/>
    </location>
</feature>
<keyword evidence="15" id="KW-0325">Glycoprotein</keyword>
<keyword evidence="17" id="KW-0539">Nucleus</keyword>
<dbReference type="PANTHER" id="PTHR21559:SF21">
    <property type="entry name" value="DYSTROGLYCAN 1"/>
    <property type="match status" value="1"/>
</dbReference>
<feature type="domain" description="Peptidase S72" evidence="28">
    <location>
        <begin position="500"/>
        <end position="608"/>
    </location>
</feature>
<keyword evidence="12 26" id="KW-1133">Transmembrane helix</keyword>
<keyword evidence="16" id="KW-0206">Cytoskeleton</keyword>
<keyword evidence="18" id="KW-0628">Postsynaptic cell membrane</keyword>
<evidence type="ECO:0000256" key="19">
    <source>
        <dbReference type="ARBA" id="ARBA00023567"/>
    </source>
</evidence>
<accession>A0ABM0JN67</accession>
<dbReference type="InterPro" id="IPR013783">
    <property type="entry name" value="Ig-like_fold"/>
</dbReference>
<keyword evidence="10 26" id="KW-0812">Transmembrane</keyword>
<keyword evidence="11 27" id="KW-0732">Signal</keyword>
<feature type="compositionally biased region" description="Basic and acidic residues" evidence="25">
    <location>
        <begin position="340"/>
        <end position="361"/>
    </location>
</feature>
<proteinExistence type="predicted"/>
<dbReference type="PROSITE" id="PS51699">
    <property type="entry name" value="SEA_DG"/>
    <property type="match status" value="1"/>
</dbReference>
<evidence type="ECO:0000256" key="7">
    <source>
        <dbReference type="ARBA" id="ARBA00022490"/>
    </source>
</evidence>
<evidence type="ECO:0000256" key="11">
    <source>
        <dbReference type="ARBA" id="ARBA00022729"/>
    </source>
</evidence>
<dbReference type="InterPro" id="IPR006644">
    <property type="entry name" value="Cadg"/>
</dbReference>
<evidence type="ECO:0000313" key="29">
    <source>
        <dbReference type="Proteomes" id="UP000694888"/>
    </source>
</evidence>
<evidence type="ECO:0000256" key="18">
    <source>
        <dbReference type="ARBA" id="ARBA00023257"/>
    </source>
</evidence>
<dbReference type="InterPro" id="IPR015919">
    <property type="entry name" value="Cadherin-like_sf"/>
</dbReference>
<dbReference type="InterPro" id="IPR008465">
    <property type="entry name" value="DAG1_C"/>
</dbReference>
<evidence type="ECO:0000256" key="8">
    <source>
        <dbReference type="ARBA" id="ARBA00022525"/>
    </source>
</evidence>
<dbReference type="Pfam" id="PF05454">
    <property type="entry name" value="DAG1"/>
    <property type="match status" value="2"/>
</dbReference>
<dbReference type="GeneID" id="101854791"/>
<evidence type="ECO:0000256" key="21">
    <source>
        <dbReference type="ARBA" id="ARBA00026224"/>
    </source>
</evidence>
<dbReference type="Pfam" id="PF18424">
    <property type="entry name" value="a_DG1_N2"/>
    <property type="match status" value="1"/>
</dbReference>
<feature type="region of interest" description="Disordered" evidence="25">
    <location>
        <begin position="339"/>
        <end position="378"/>
    </location>
</feature>
<keyword evidence="13" id="KW-0770">Synapse</keyword>
<evidence type="ECO:0000256" key="5">
    <source>
        <dbReference type="ARBA" id="ARBA00004642"/>
    </source>
</evidence>
<evidence type="ECO:0000256" key="17">
    <source>
        <dbReference type="ARBA" id="ARBA00023242"/>
    </source>
</evidence>
<evidence type="ECO:0000256" key="14">
    <source>
        <dbReference type="ARBA" id="ARBA00023157"/>
    </source>
</evidence>
<dbReference type="Pfam" id="PF05345">
    <property type="entry name" value="He_PIG"/>
    <property type="match status" value="1"/>
</dbReference>
<dbReference type="PANTHER" id="PTHR21559">
    <property type="entry name" value="DYSTROGLYCAN-RELATED"/>
    <property type="match status" value="1"/>
</dbReference>
<keyword evidence="6" id="KW-1003">Cell membrane</keyword>
<feature type="compositionally biased region" description="Acidic residues" evidence="25">
    <location>
        <begin position="654"/>
        <end position="672"/>
    </location>
</feature>
<sequence>MRSNYVLLALTLTLTCVVLGVRGQQGPEPVGVNWGVTDSTAIVGRMFRLHIPSDAFSGTVDGYEVKTMGNLPIPDWLEFDSKENVLQGIPTPKHAGQSFLEVTARGPTGEATTTFSLFVRDVPSHTSGAPLKFKKSGPEFVRCKREEPETVATIILDTDIEQMMPSDRLALLKRFLGHMELHEDMVKVLPVGQSSMHDGSALVSGTGDCTSPKTSGTFMSWPVGCGQVKTGHFTILQRLDDDSGSGRMAEMLKCPIIGWHVTNSHIQAPKRKRRQALATATPVMTPVMPTKTEKADDKTDDEGEKMTWTVVEMATPSMIQPTATQPEMTKTEDPMVVEPPVKEEDEKPIKPTERIPPETKPEVTPAIKPTLTYTDGDPTDPVVVDTCIPGQRPETKNTFARLTYHVGDVIDFLIPEDAFVDCEVGNTRGLELMLFQDTSKTLPTNFFIQLDKQGQRIIGLPMASDIGRYKLNLLGKKKGTALINNFDFTLVIRQMKGKKKINHELSVTVDFDYQQFMSSVENRTRLASNIASVYGDSDASNLVVTTLESGSVIYGWANKTLTSNGCPVGAISDLVGKLVKKDGSLTDEAVEKLKPFTLLGAAAQPAGSCEGNPKFPARVSKPKMEPTTTPPPMTDAPDAVTTKAPMVDGGKDDKDDDSSEPVEVPEPDDSGEADTTTPKKPDDEDTTEETLVGGKKGDEGDEDDIWITTVVPAVVIVVILLIALLIACILYRKKRKGKMNMEEQNTFVNKGAPVIFPDELEDKPSDVNKPLLVEGNAGPPPQYHRGTSESPEPEGANNHTGRNNVNSAPSDDVIQEYPERPYEPPAPPVTGSSNNKQPRPTHQQQPFSQPPQILP</sequence>
<name>A0ABM0JN67_APLCA</name>
<keyword evidence="9" id="KW-0597">Phosphoprotein</keyword>
<evidence type="ECO:0000256" key="23">
    <source>
        <dbReference type="ARBA" id="ARBA00031034"/>
    </source>
</evidence>
<feature type="chain" id="PRO_5045389096" description="Dystroglycan 1" evidence="27">
    <location>
        <begin position="24"/>
        <end position="855"/>
    </location>
</feature>
<keyword evidence="8" id="KW-0964">Secreted</keyword>
<evidence type="ECO:0000256" key="4">
    <source>
        <dbReference type="ARBA" id="ARBA00004251"/>
    </source>
</evidence>
<dbReference type="Proteomes" id="UP000694888">
    <property type="component" value="Unplaced"/>
</dbReference>
<dbReference type="InterPro" id="IPR041631">
    <property type="entry name" value="Alpha_DG1_N2"/>
</dbReference>
<feature type="compositionally biased region" description="Polar residues" evidence="25">
    <location>
        <begin position="797"/>
        <end position="809"/>
    </location>
</feature>
<feature type="region of interest" description="Disordered" evidence="25">
    <location>
        <begin position="758"/>
        <end position="855"/>
    </location>
</feature>
<dbReference type="InterPro" id="IPR027468">
    <property type="entry name" value="Alpha-dystroglycan_domain_2"/>
</dbReference>
<dbReference type="CDD" id="cd11303">
    <property type="entry name" value="Dystroglycan_repeat"/>
    <property type="match status" value="1"/>
</dbReference>
<dbReference type="SUPFAM" id="SSF49313">
    <property type="entry name" value="Cadherin-like"/>
    <property type="match status" value="1"/>
</dbReference>
<evidence type="ECO:0000256" key="22">
    <source>
        <dbReference type="ARBA" id="ARBA00030092"/>
    </source>
</evidence>
<protein>
    <recommendedName>
        <fullName evidence="21">Dystroglycan 1</fullName>
    </recommendedName>
    <alternativeName>
        <fullName evidence="23">Dystroglycan</fullName>
    </alternativeName>
    <alternativeName>
        <fullName evidence="22">Dystrophin-associated glycoprotein 1</fullName>
    </alternativeName>
</protein>
<evidence type="ECO:0000256" key="12">
    <source>
        <dbReference type="ARBA" id="ARBA00022989"/>
    </source>
</evidence>
<evidence type="ECO:0000256" key="20">
    <source>
        <dbReference type="ARBA" id="ARBA00024991"/>
    </source>
</evidence>
<dbReference type="Gene3D" id="3.30.70.1040">
    <property type="entry name" value="Dystroglycan, domain 2"/>
    <property type="match status" value="1"/>
</dbReference>